<evidence type="ECO:0000256" key="5">
    <source>
        <dbReference type="ARBA" id="ARBA00023136"/>
    </source>
</evidence>
<reference evidence="7 8" key="1">
    <citation type="journal article" date="2013" name="BMC Genomics">
        <title>Genome sequencing and comparative genomics of honey bee microsporidia, Nosema apis reveal novel insights into host-parasite interactions.</title>
        <authorList>
            <person name="Chen Yp."/>
            <person name="Pettis J.S."/>
            <person name="Zhao Y."/>
            <person name="Liu X."/>
            <person name="Tallon L.J."/>
            <person name="Sadzewicz L.D."/>
            <person name="Li R."/>
            <person name="Zheng H."/>
            <person name="Huang S."/>
            <person name="Zhang X."/>
            <person name="Hamilton M.C."/>
            <person name="Pernal S.F."/>
            <person name="Melathopoulos A.P."/>
            <person name="Yan X."/>
            <person name="Evans J.D."/>
        </authorList>
    </citation>
    <scope>NUCLEOTIDE SEQUENCE [LARGE SCALE GENOMIC DNA]</scope>
    <source>
        <strain evidence="7 8">BRL 01</strain>
    </source>
</reference>
<keyword evidence="5 6" id="KW-0472">Membrane</keyword>
<sequence length="171" mass="19630">MDFIKNISTRFPILQKLEHDYKIPKEYSFLSIILLVLILIMSTPIGPIITSLTGVIVPLRETLLVLKQVNPNKDETRHLLIFWLVFGLLTSLDAYSRFITSFIPLFYTIKFLVLVYIGPFRFQGTKFIYDNFISKVPQEWFVGSDGVDKAVRKAGEVVNEGVGKIRDKKSD</sequence>
<dbReference type="PANTHER" id="PTHR12300">
    <property type="entry name" value="HVA22-LIKE PROTEINS"/>
    <property type="match status" value="1"/>
</dbReference>
<evidence type="ECO:0000256" key="2">
    <source>
        <dbReference type="ARBA" id="ARBA00008573"/>
    </source>
</evidence>
<dbReference type="Proteomes" id="UP000053780">
    <property type="component" value="Unassembled WGS sequence"/>
</dbReference>
<evidence type="ECO:0000313" key="8">
    <source>
        <dbReference type="Proteomes" id="UP000053780"/>
    </source>
</evidence>
<evidence type="ECO:0000256" key="1">
    <source>
        <dbReference type="ARBA" id="ARBA00004141"/>
    </source>
</evidence>
<comment type="similarity">
    <text evidence="2 6">Belongs to the DP1 family.</text>
</comment>
<comment type="subcellular location">
    <subcellularLocation>
        <location evidence="1 6">Membrane</location>
        <topology evidence="1 6">Multi-pass membrane protein</topology>
    </subcellularLocation>
</comment>
<evidence type="ECO:0000256" key="3">
    <source>
        <dbReference type="ARBA" id="ARBA00022692"/>
    </source>
</evidence>
<organism evidence="7 8">
    <name type="scientific">Vairimorpha apis BRL 01</name>
    <dbReference type="NCBI Taxonomy" id="1037528"/>
    <lineage>
        <taxon>Eukaryota</taxon>
        <taxon>Fungi</taxon>
        <taxon>Fungi incertae sedis</taxon>
        <taxon>Microsporidia</taxon>
        <taxon>Nosematidae</taxon>
        <taxon>Vairimorpha</taxon>
    </lineage>
</organism>
<dbReference type="InterPro" id="IPR004345">
    <property type="entry name" value="TB2_DP1_HVA22"/>
</dbReference>
<evidence type="ECO:0000313" key="7">
    <source>
        <dbReference type="EMBL" id="EQB59673.1"/>
    </source>
</evidence>
<keyword evidence="4 6" id="KW-1133">Transmembrane helix</keyword>
<comment type="caution">
    <text evidence="6">Lacks conserved residue(s) required for the propagation of feature annotation.</text>
</comment>
<feature type="transmembrane region" description="Helical" evidence="6">
    <location>
        <begin position="29"/>
        <end position="57"/>
    </location>
</feature>
<protein>
    <recommendedName>
        <fullName evidence="6">Protein YOP1</fullName>
    </recommendedName>
</protein>
<name>T0L4I9_9MICR</name>
<accession>T0L4I9</accession>
<dbReference type="PANTHER" id="PTHR12300:SF161">
    <property type="entry name" value="RECEPTOR EXPRESSION-ENHANCING PROTEIN"/>
    <property type="match status" value="1"/>
</dbReference>
<dbReference type="VEuPathDB" id="MicrosporidiaDB:NAPIS_ORF02774"/>
<dbReference type="Pfam" id="PF03134">
    <property type="entry name" value="TB2_DP1_HVA22"/>
    <property type="match status" value="1"/>
</dbReference>
<dbReference type="OrthoDB" id="10009287at2759"/>
<dbReference type="HOGENOM" id="CLU_133395_0_0_1"/>
<proteinExistence type="inferred from homology"/>
<dbReference type="AlphaFoldDB" id="T0L4I9"/>
<feature type="transmembrane region" description="Helical" evidence="6">
    <location>
        <begin position="102"/>
        <end position="122"/>
    </location>
</feature>
<keyword evidence="3 6" id="KW-0812">Transmembrane</keyword>
<dbReference type="EMBL" id="KE647381">
    <property type="protein sequence ID" value="EQB59673.1"/>
    <property type="molecule type" value="Genomic_DNA"/>
</dbReference>
<gene>
    <name evidence="7" type="ORF">NAPIS_ORF02774</name>
</gene>
<evidence type="ECO:0000256" key="4">
    <source>
        <dbReference type="ARBA" id="ARBA00022989"/>
    </source>
</evidence>
<keyword evidence="8" id="KW-1185">Reference proteome</keyword>
<evidence type="ECO:0000256" key="6">
    <source>
        <dbReference type="RuleBase" id="RU362006"/>
    </source>
</evidence>
<dbReference type="GO" id="GO:0016020">
    <property type="term" value="C:membrane"/>
    <property type="evidence" value="ECO:0007669"/>
    <property type="project" value="UniProtKB-SubCell"/>
</dbReference>